<evidence type="ECO:0000313" key="2">
    <source>
        <dbReference type="Proteomes" id="UP000663848"/>
    </source>
</evidence>
<dbReference type="Proteomes" id="UP000663848">
    <property type="component" value="Unassembled WGS sequence"/>
</dbReference>
<evidence type="ECO:0000313" key="1">
    <source>
        <dbReference type="EMBL" id="CAF5138289.1"/>
    </source>
</evidence>
<accession>A0A822FVJ0</accession>
<feature type="non-terminal residue" evidence="1">
    <location>
        <position position="1"/>
    </location>
</feature>
<gene>
    <name evidence="1" type="ORF">QYT958_LOCUS47462</name>
</gene>
<sequence>FTIKKTSNTLEQTVIDLPESSQKEKKLTKAKLAKQLRKKNLLANKRIDYDEDGNVSIMIIISLEKSNLRLIHAK</sequence>
<protein>
    <submittedName>
        <fullName evidence="1">Uncharacterized protein</fullName>
    </submittedName>
</protein>
<proteinExistence type="predicted"/>
<dbReference type="AlphaFoldDB" id="A0A822FVJ0"/>
<name>A0A822FVJ0_9BILA</name>
<comment type="caution">
    <text evidence="1">The sequence shown here is derived from an EMBL/GenBank/DDBJ whole genome shotgun (WGS) entry which is preliminary data.</text>
</comment>
<organism evidence="1 2">
    <name type="scientific">Rotaria socialis</name>
    <dbReference type="NCBI Taxonomy" id="392032"/>
    <lineage>
        <taxon>Eukaryota</taxon>
        <taxon>Metazoa</taxon>
        <taxon>Spiralia</taxon>
        <taxon>Gnathifera</taxon>
        <taxon>Rotifera</taxon>
        <taxon>Eurotatoria</taxon>
        <taxon>Bdelloidea</taxon>
        <taxon>Philodinida</taxon>
        <taxon>Philodinidae</taxon>
        <taxon>Rotaria</taxon>
    </lineage>
</organism>
<reference evidence="1" key="1">
    <citation type="submission" date="2021-02" db="EMBL/GenBank/DDBJ databases">
        <authorList>
            <person name="Nowell W R."/>
        </authorList>
    </citation>
    <scope>NUCLEOTIDE SEQUENCE</scope>
</reference>
<dbReference type="EMBL" id="CAJOBR010089464">
    <property type="protein sequence ID" value="CAF5138289.1"/>
    <property type="molecule type" value="Genomic_DNA"/>
</dbReference>